<dbReference type="Proteomes" id="UP000799640">
    <property type="component" value="Unassembled WGS sequence"/>
</dbReference>
<evidence type="ECO:0000313" key="2">
    <source>
        <dbReference type="EMBL" id="KAF2401586.1"/>
    </source>
</evidence>
<keyword evidence="3" id="KW-1185">Reference proteome</keyword>
<evidence type="ECO:0000256" key="1">
    <source>
        <dbReference type="SAM" id="MobiDB-lite"/>
    </source>
</evidence>
<sequence>MVDHASMVATSELWSQVNLMVQVAKQPGYSRKWLQRLSPRSCSKSRISICPGHRKQQNVAYKKLQARNQRHMARILSTGWTFFSPCPVSKFWASHDVTFPVMQDPRHDAYSPSMIARRCRSFCRPSNGTSRWQVAHLVEPPRPSPNPHGCYGDRPPEHPATEASPLCKRRYLKSG</sequence>
<protein>
    <submittedName>
        <fullName evidence="2">Uncharacterized protein</fullName>
    </submittedName>
</protein>
<accession>A0A6G1I0D9</accession>
<evidence type="ECO:0000313" key="3">
    <source>
        <dbReference type="Proteomes" id="UP000799640"/>
    </source>
</evidence>
<dbReference type="EMBL" id="ML996692">
    <property type="protein sequence ID" value="KAF2401586.1"/>
    <property type="molecule type" value="Genomic_DNA"/>
</dbReference>
<feature type="region of interest" description="Disordered" evidence="1">
    <location>
        <begin position="141"/>
        <end position="165"/>
    </location>
</feature>
<name>A0A6G1I0D9_9PEZI</name>
<proteinExistence type="predicted"/>
<organism evidence="2 3">
    <name type="scientific">Trichodelitschia bisporula</name>
    <dbReference type="NCBI Taxonomy" id="703511"/>
    <lineage>
        <taxon>Eukaryota</taxon>
        <taxon>Fungi</taxon>
        <taxon>Dikarya</taxon>
        <taxon>Ascomycota</taxon>
        <taxon>Pezizomycotina</taxon>
        <taxon>Dothideomycetes</taxon>
        <taxon>Dothideomycetes incertae sedis</taxon>
        <taxon>Phaeotrichales</taxon>
        <taxon>Phaeotrichaceae</taxon>
        <taxon>Trichodelitschia</taxon>
    </lineage>
</organism>
<gene>
    <name evidence="2" type="ORF">EJ06DRAFT_349836</name>
</gene>
<dbReference type="AlphaFoldDB" id="A0A6G1I0D9"/>
<reference evidence="2" key="1">
    <citation type="journal article" date="2020" name="Stud. Mycol.">
        <title>101 Dothideomycetes genomes: a test case for predicting lifestyles and emergence of pathogens.</title>
        <authorList>
            <person name="Haridas S."/>
            <person name="Albert R."/>
            <person name="Binder M."/>
            <person name="Bloem J."/>
            <person name="Labutti K."/>
            <person name="Salamov A."/>
            <person name="Andreopoulos B."/>
            <person name="Baker S."/>
            <person name="Barry K."/>
            <person name="Bills G."/>
            <person name="Bluhm B."/>
            <person name="Cannon C."/>
            <person name="Castanera R."/>
            <person name="Culley D."/>
            <person name="Daum C."/>
            <person name="Ezra D."/>
            <person name="Gonzalez J."/>
            <person name="Henrissat B."/>
            <person name="Kuo A."/>
            <person name="Liang C."/>
            <person name="Lipzen A."/>
            <person name="Lutzoni F."/>
            <person name="Magnuson J."/>
            <person name="Mondo S."/>
            <person name="Nolan M."/>
            <person name="Ohm R."/>
            <person name="Pangilinan J."/>
            <person name="Park H.-J."/>
            <person name="Ramirez L."/>
            <person name="Alfaro M."/>
            <person name="Sun H."/>
            <person name="Tritt A."/>
            <person name="Yoshinaga Y."/>
            <person name="Zwiers L.-H."/>
            <person name="Turgeon B."/>
            <person name="Goodwin S."/>
            <person name="Spatafora J."/>
            <person name="Crous P."/>
            <person name="Grigoriev I."/>
        </authorList>
    </citation>
    <scope>NUCLEOTIDE SEQUENCE</scope>
    <source>
        <strain evidence="2">CBS 262.69</strain>
    </source>
</reference>